<sequence>MPLPEAPTLEFLEATETTIQLEFKPNVSVSSYELQWKPIEANWDSAASAAVQSSGTIKTCKTEAFDLEPGTTYCVRLVCEQDGEKGKPSKELILDTEQVGCAPKNEGGCGCIIQ</sequence>
<evidence type="ECO:0000313" key="3">
    <source>
        <dbReference type="Proteomes" id="UP001295423"/>
    </source>
</evidence>
<evidence type="ECO:0000313" key="2">
    <source>
        <dbReference type="EMBL" id="CAJ1953368.1"/>
    </source>
</evidence>
<dbReference type="SMART" id="SM00060">
    <property type="entry name" value="FN3"/>
    <property type="match status" value="1"/>
</dbReference>
<proteinExistence type="predicted"/>
<dbReference type="CDD" id="cd00063">
    <property type="entry name" value="FN3"/>
    <property type="match status" value="1"/>
</dbReference>
<dbReference type="EMBL" id="CAKOGP040001825">
    <property type="protein sequence ID" value="CAJ1953368.1"/>
    <property type="molecule type" value="Genomic_DNA"/>
</dbReference>
<dbReference type="PROSITE" id="PS50853">
    <property type="entry name" value="FN3"/>
    <property type="match status" value="1"/>
</dbReference>
<protein>
    <recommendedName>
        <fullName evidence="1">Fibronectin type-III domain-containing protein</fullName>
    </recommendedName>
</protein>
<keyword evidence="3" id="KW-1185">Reference proteome</keyword>
<dbReference type="Pfam" id="PF00041">
    <property type="entry name" value="fn3"/>
    <property type="match status" value="1"/>
</dbReference>
<evidence type="ECO:0000259" key="1">
    <source>
        <dbReference type="PROSITE" id="PS50853"/>
    </source>
</evidence>
<reference evidence="2" key="1">
    <citation type="submission" date="2023-08" db="EMBL/GenBank/DDBJ databases">
        <authorList>
            <person name="Audoor S."/>
            <person name="Bilcke G."/>
        </authorList>
    </citation>
    <scope>NUCLEOTIDE SEQUENCE</scope>
</reference>
<feature type="domain" description="Fibronectin type-III" evidence="1">
    <location>
        <begin position="3"/>
        <end position="99"/>
    </location>
</feature>
<dbReference type="AlphaFoldDB" id="A0AAD2FU52"/>
<dbReference type="SUPFAM" id="SSF49265">
    <property type="entry name" value="Fibronectin type III"/>
    <property type="match status" value="1"/>
</dbReference>
<name>A0AAD2FU52_9STRA</name>
<dbReference type="Proteomes" id="UP001295423">
    <property type="component" value="Unassembled WGS sequence"/>
</dbReference>
<dbReference type="Gene3D" id="2.60.40.10">
    <property type="entry name" value="Immunoglobulins"/>
    <property type="match status" value="1"/>
</dbReference>
<dbReference type="InterPro" id="IPR013783">
    <property type="entry name" value="Ig-like_fold"/>
</dbReference>
<comment type="caution">
    <text evidence="2">The sequence shown here is derived from an EMBL/GenBank/DDBJ whole genome shotgun (WGS) entry which is preliminary data.</text>
</comment>
<dbReference type="InterPro" id="IPR003961">
    <property type="entry name" value="FN3_dom"/>
</dbReference>
<gene>
    <name evidence="2" type="ORF">CYCCA115_LOCUS13995</name>
</gene>
<dbReference type="InterPro" id="IPR036116">
    <property type="entry name" value="FN3_sf"/>
</dbReference>
<accession>A0AAD2FU52</accession>
<organism evidence="2 3">
    <name type="scientific">Cylindrotheca closterium</name>
    <dbReference type="NCBI Taxonomy" id="2856"/>
    <lineage>
        <taxon>Eukaryota</taxon>
        <taxon>Sar</taxon>
        <taxon>Stramenopiles</taxon>
        <taxon>Ochrophyta</taxon>
        <taxon>Bacillariophyta</taxon>
        <taxon>Bacillariophyceae</taxon>
        <taxon>Bacillariophycidae</taxon>
        <taxon>Bacillariales</taxon>
        <taxon>Bacillariaceae</taxon>
        <taxon>Cylindrotheca</taxon>
    </lineage>
</organism>